<name>A0A6H1U230_9CYAN</name>
<dbReference type="AlphaFoldDB" id="A0A6H1U230"/>
<keyword evidence="2" id="KW-0732">Signal</keyword>
<dbReference type="RefSeq" id="WP_168571041.1">
    <property type="nucleotide sequence ID" value="NZ_CP051167.1"/>
</dbReference>
<feature type="chain" id="PRO_5026259480" description="Circadian oscillating protein COP23" evidence="2">
    <location>
        <begin position="31"/>
        <end position="254"/>
    </location>
</feature>
<dbReference type="EMBL" id="CP051167">
    <property type="protein sequence ID" value="QIZ72894.1"/>
    <property type="molecule type" value="Genomic_DNA"/>
</dbReference>
<protein>
    <recommendedName>
        <fullName evidence="5">Circadian oscillating protein COP23</fullName>
    </recommendedName>
</protein>
<sequence>MSRLNLKNPLRLGMAASLALVFSSSAAVMALDPPRPSNVRVPPDSDNAPTETGDADAEGNPTATQPRFTCEVVEGEYTVMYHPQSQPGGSYEWAQPSAMGGGWTPEMRCQEIARRLEAYRPDGLERLQTAVENNYNTICVTTANNPDCRIVLTVPPGQDPELTRDRIFENLTVADSGQQTDAVNAIVGDDGRILREVEGVLGVPLPGSGGGSVVRANGIDLRPFLDRADGGTGDRLDSLNRGSSDAQLNPDNFR</sequence>
<dbReference type="Pfam" id="PF14218">
    <property type="entry name" value="COP23"/>
    <property type="match status" value="1"/>
</dbReference>
<feature type="compositionally biased region" description="Polar residues" evidence="1">
    <location>
        <begin position="240"/>
        <end position="254"/>
    </location>
</feature>
<accession>A0A6H1U230</accession>
<organism evidence="3 4">
    <name type="scientific">Oxynema aestuarii AP17</name>
    <dbReference type="NCBI Taxonomy" id="2064643"/>
    <lineage>
        <taxon>Bacteria</taxon>
        <taxon>Bacillati</taxon>
        <taxon>Cyanobacteriota</taxon>
        <taxon>Cyanophyceae</taxon>
        <taxon>Oscillatoriophycideae</taxon>
        <taxon>Oscillatoriales</taxon>
        <taxon>Oscillatoriaceae</taxon>
        <taxon>Oxynema</taxon>
        <taxon>Oxynema aestuarii</taxon>
    </lineage>
</organism>
<evidence type="ECO:0008006" key="5">
    <source>
        <dbReference type="Google" id="ProtNLM"/>
    </source>
</evidence>
<gene>
    <name evidence="3" type="ORF">HCG48_21725</name>
</gene>
<evidence type="ECO:0000313" key="4">
    <source>
        <dbReference type="Proteomes" id="UP000500857"/>
    </source>
</evidence>
<dbReference type="Proteomes" id="UP000500857">
    <property type="component" value="Chromosome"/>
</dbReference>
<proteinExistence type="predicted"/>
<evidence type="ECO:0000256" key="2">
    <source>
        <dbReference type="SAM" id="SignalP"/>
    </source>
</evidence>
<keyword evidence="4" id="KW-1185">Reference proteome</keyword>
<feature type="signal peptide" evidence="2">
    <location>
        <begin position="1"/>
        <end position="30"/>
    </location>
</feature>
<feature type="region of interest" description="Disordered" evidence="1">
    <location>
        <begin position="224"/>
        <end position="254"/>
    </location>
</feature>
<reference evidence="3 4" key="1">
    <citation type="submission" date="2020-04" db="EMBL/GenBank/DDBJ databases">
        <authorList>
            <person name="Basu S."/>
            <person name="Maruthanayagam V."/>
            <person name="Chakraborty S."/>
            <person name="Pramanik A."/>
            <person name="Mukherjee J."/>
            <person name="Brink B."/>
        </authorList>
    </citation>
    <scope>NUCLEOTIDE SEQUENCE [LARGE SCALE GENOMIC DNA]</scope>
    <source>
        <strain evidence="3 4">AP17</strain>
    </source>
</reference>
<dbReference type="InterPro" id="IPR025478">
    <property type="entry name" value="COP23"/>
</dbReference>
<evidence type="ECO:0000256" key="1">
    <source>
        <dbReference type="SAM" id="MobiDB-lite"/>
    </source>
</evidence>
<feature type="compositionally biased region" description="Basic and acidic residues" evidence="1">
    <location>
        <begin position="224"/>
        <end position="238"/>
    </location>
</feature>
<dbReference type="KEGG" id="oxy:HCG48_21725"/>
<evidence type="ECO:0000313" key="3">
    <source>
        <dbReference type="EMBL" id="QIZ72894.1"/>
    </source>
</evidence>
<feature type="region of interest" description="Disordered" evidence="1">
    <location>
        <begin position="32"/>
        <end position="64"/>
    </location>
</feature>